<dbReference type="GO" id="GO:0005737">
    <property type="term" value="C:cytoplasm"/>
    <property type="evidence" value="ECO:0007669"/>
    <property type="project" value="UniProtKB-SubCell"/>
</dbReference>
<dbReference type="FunFam" id="1.10.10.10:FF:000214">
    <property type="entry name" value="Methylated-DNA--protein-cysteine methyltransferase"/>
    <property type="match status" value="1"/>
</dbReference>
<feature type="active site" description="Nucleophile; methyl group acceptor" evidence="9">
    <location>
        <position position="136"/>
    </location>
</feature>
<dbReference type="InterPro" id="IPR036217">
    <property type="entry name" value="MethylDNA_cys_MeTrfase_DNAb"/>
</dbReference>
<dbReference type="InterPro" id="IPR023546">
    <property type="entry name" value="MGMT"/>
</dbReference>
<sequence>MKVTEMDSPCGKITLAATENGLCQLLFGGYEQNAVKIQAWMVKRNIGREIDREDEYFARIKEELQEYFQGDRRTFSFPVDLYGTPFQKNVWGVLKRIPYGETQSYKQVATAIHAPKAVRAVGSANNQNPLPIIIPCHRVIGSNGSMVGYGGGLDKKKMLLELEGA</sequence>
<evidence type="ECO:0000256" key="2">
    <source>
        <dbReference type="ARBA" id="ARBA00008711"/>
    </source>
</evidence>
<comment type="subcellular location">
    <subcellularLocation>
        <location evidence="9">Cytoplasm</location>
    </subcellularLocation>
</comment>
<dbReference type="GO" id="GO:0003908">
    <property type="term" value="F:methylated-DNA-[protein]-cysteine S-methyltransferase activity"/>
    <property type="evidence" value="ECO:0007669"/>
    <property type="project" value="UniProtKB-UniRule"/>
</dbReference>
<evidence type="ECO:0000256" key="5">
    <source>
        <dbReference type="ARBA" id="ARBA00022679"/>
    </source>
</evidence>
<keyword evidence="5 9" id="KW-0808">Transferase</keyword>
<dbReference type="Gene3D" id="1.10.10.10">
    <property type="entry name" value="Winged helix-like DNA-binding domain superfamily/Winged helix DNA-binding domain"/>
    <property type="match status" value="1"/>
</dbReference>
<dbReference type="InterPro" id="IPR014048">
    <property type="entry name" value="MethylDNA_cys_MeTrfase_DNA-bd"/>
</dbReference>
<dbReference type="PANTHER" id="PTHR10815:SF5">
    <property type="entry name" value="METHYLATED-DNA--PROTEIN-CYSTEINE METHYLTRANSFERASE"/>
    <property type="match status" value="1"/>
</dbReference>
<evidence type="ECO:0000256" key="7">
    <source>
        <dbReference type="ARBA" id="ARBA00023204"/>
    </source>
</evidence>
<dbReference type="AlphaFoldDB" id="A0A841PL52"/>
<comment type="similarity">
    <text evidence="2 9">Belongs to the MGMT family.</text>
</comment>
<comment type="miscellaneous">
    <text evidence="9">This enzyme catalyzes only one turnover and therefore is not strictly catalytic. According to one definition, an enzyme is a biocatalyst that acts repeatedly and over many reaction cycles.</text>
</comment>
<organism evidence="12 13">
    <name type="scientific">Geomicrobium halophilum</name>
    <dbReference type="NCBI Taxonomy" id="549000"/>
    <lineage>
        <taxon>Bacteria</taxon>
        <taxon>Bacillati</taxon>
        <taxon>Bacillota</taxon>
        <taxon>Bacilli</taxon>
        <taxon>Bacillales</taxon>
        <taxon>Geomicrobium</taxon>
    </lineage>
</organism>
<dbReference type="Gene3D" id="3.30.160.70">
    <property type="entry name" value="Methylated DNA-protein cysteine methyltransferase domain"/>
    <property type="match status" value="1"/>
</dbReference>
<feature type="domain" description="Methylated-DNA-[protein]-cysteine S-methyltransferase DNA binding" evidence="10">
    <location>
        <begin position="85"/>
        <end position="165"/>
    </location>
</feature>
<evidence type="ECO:0000256" key="1">
    <source>
        <dbReference type="ARBA" id="ARBA00001286"/>
    </source>
</evidence>
<accession>A0A841PL52</accession>
<comment type="catalytic activity">
    <reaction evidence="1 9">
        <text>a 4-O-methyl-thymidine in DNA + L-cysteinyl-[protein] = a thymidine in DNA + S-methyl-L-cysteinyl-[protein]</text>
        <dbReference type="Rhea" id="RHEA:53428"/>
        <dbReference type="Rhea" id="RHEA-COMP:10131"/>
        <dbReference type="Rhea" id="RHEA-COMP:10132"/>
        <dbReference type="Rhea" id="RHEA-COMP:13555"/>
        <dbReference type="Rhea" id="RHEA-COMP:13556"/>
        <dbReference type="ChEBI" id="CHEBI:29950"/>
        <dbReference type="ChEBI" id="CHEBI:82612"/>
        <dbReference type="ChEBI" id="CHEBI:137386"/>
        <dbReference type="ChEBI" id="CHEBI:137387"/>
        <dbReference type="EC" id="2.1.1.63"/>
    </reaction>
</comment>
<keyword evidence="13" id="KW-1185">Reference proteome</keyword>
<dbReference type="PANTHER" id="PTHR10815">
    <property type="entry name" value="METHYLATED-DNA--PROTEIN-CYSTEINE METHYLTRANSFERASE"/>
    <property type="match status" value="1"/>
</dbReference>
<dbReference type="InterPro" id="IPR001497">
    <property type="entry name" value="MethylDNA_cys_MeTrfase_AS"/>
</dbReference>
<name>A0A841PL52_9BACL</name>
<dbReference type="HAMAP" id="MF_00772">
    <property type="entry name" value="OGT"/>
    <property type="match status" value="1"/>
</dbReference>
<dbReference type="InterPro" id="IPR008332">
    <property type="entry name" value="MethylG_MeTrfase_N"/>
</dbReference>
<evidence type="ECO:0000256" key="8">
    <source>
        <dbReference type="ARBA" id="ARBA00049348"/>
    </source>
</evidence>
<dbReference type="GO" id="GO:0006307">
    <property type="term" value="P:DNA alkylation repair"/>
    <property type="evidence" value="ECO:0007669"/>
    <property type="project" value="UniProtKB-UniRule"/>
</dbReference>
<evidence type="ECO:0000256" key="4">
    <source>
        <dbReference type="ARBA" id="ARBA00022603"/>
    </source>
</evidence>
<dbReference type="SUPFAM" id="SSF53155">
    <property type="entry name" value="Methylated DNA-protein cysteine methyltransferase domain"/>
    <property type="match status" value="1"/>
</dbReference>
<proteinExistence type="inferred from homology"/>
<dbReference type="InterPro" id="IPR036631">
    <property type="entry name" value="MGMT_N_sf"/>
</dbReference>
<evidence type="ECO:0000259" key="10">
    <source>
        <dbReference type="Pfam" id="PF01035"/>
    </source>
</evidence>
<evidence type="ECO:0000313" key="12">
    <source>
        <dbReference type="EMBL" id="MBB6449587.1"/>
    </source>
</evidence>
<comment type="function">
    <text evidence="9">Involved in the cellular defense against the biological effects of O6-methylguanine (O6-MeG) and O4-methylthymine (O4-MeT) in DNA. Repairs the methylated nucleobase in DNA by stoichiometrically transferring the methyl group to a cysteine residue in the enzyme. This is a suicide reaction: the enzyme is irreversibly inactivated.</text>
</comment>
<evidence type="ECO:0000259" key="11">
    <source>
        <dbReference type="Pfam" id="PF02870"/>
    </source>
</evidence>
<dbReference type="RefSeq" id="WP_343069406.1">
    <property type="nucleotide sequence ID" value="NZ_JACHHJ010000001.1"/>
</dbReference>
<keyword evidence="6 9" id="KW-0227">DNA damage</keyword>
<dbReference type="EC" id="2.1.1.63" evidence="9"/>
<feature type="domain" description="Methylguanine DNA methyltransferase ribonuclease-like" evidence="11">
    <location>
        <begin position="3"/>
        <end position="81"/>
    </location>
</feature>
<evidence type="ECO:0000256" key="6">
    <source>
        <dbReference type="ARBA" id="ARBA00022763"/>
    </source>
</evidence>
<dbReference type="Pfam" id="PF02870">
    <property type="entry name" value="Methyltransf_1N"/>
    <property type="match status" value="1"/>
</dbReference>
<evidence type="ECO:0000256" key="9">
    <source>
        <dbReference type="HAMAP-Rule" id="MF_00772"/>
    </source>
</evidence>
<dbReference type="PROSITE" id="PS00374">
    <property type="entry name" value="MGMT"/>
    <property type="match status" value="1"/>
</dbReference>
<dbReference type="SUPFAM" id="SSF46767">
    <property type="entry name" value="Methylated DNA-protein cysteine methyltransferase, C-terminal domain"/>
    <property type="match status" value="1"/>
</dbReference>
<dbReference type="Proteomes" id="UP000568839">
    <property type="component" value="Unassembled WGS sequence"/>
</dbReference>
<protein>
    <recommendedName>
        <fullName evidence="9">Methylated-DNA--protein-cysteine methyltransferase</fullName>
        <ecNumber evidence="9">2.1.1.63</ecNumber>
    </recommendedName>
    <alternativeName>
        <fullName evidence="9">6-O-methylguanine-DNA methyltransferase</fullName>
        <shortName evidence="9">MGMT</shortName>
    </alternativeName>
    <alternativeName>
        <fullName evidence="9">O-6-methylguanine-DNA-alkyltransferase</fullName>
    </alternativeName>
</protein>
<dbReference type="InterPro" id="IPR036388">
    <property type="entry name" value="WH-like_DNA-bd_sf"/>
</dbReference>
<reference evidence="12 13" key="1">
    <citation type="submission" date="2020-08" db="EMBL/GenBank/DDBJ databases">
        <title>Genomic Encyclopedia of Type Strains, Phase IV (KMG-IV): sequencing the most valuable type-strain genomes for metagenomic binning, comparative biology and taxonomic classification.</title>
        <authorList>
            <person name="Goeker M."/>
        </authorList>
    </citation>
    <scope>NUCLEOTIDE SEQUENCE [LARGE SCALE GENOMIC DNA]</scope>
    <source>
        <strain evidence="12 13">DSM 21769</strain>
    </source>
</reference>
<comment type="catalytic activity">
    <reaction evidence="8 9">
        <text>a 6-O-methyl-2'-deoxyguanosine in DNA + L-cysteinyl-[protein] = S-methyl-L-cysteinyl-[protein] + a 2'-deoxyguanosine in DNA</text>
        <dbReference type="Rhea" id="RHEA:24000"/>
        <dbReference type="Rhea" id="RHEA-COMP:10131"/>
        <dbReference type="Rhea" id="RHEA-COMP:10132"/>
        <dbReference type="Rhea" id="RHEA-COMP:11367"/>
        <dbReference type="Rhea" id="RHEA-COMP:11368"/>
        <dbReference type="ChEBI" id="CHEBI:29950"/>
        <dbReference type="ChEBI" id="CHEBI:82612"/>
        <dbReference type="ChEBI" id="CHEBI:85445"/>
        <dbReference type="ChEBI" id="CHEBI:85448"/>
        <dbReference type="EC" id="2.1.1.63"/>
    </reaction>
</comment>
<keyword evidence="4 9" id="KW-0489">Methyltransferase</keyword>
<dbReference type="Pfam" id="PF01035">
    <property type="entry name" value="DNA_binding_1"/>
    <property type="match status" value="1"/>
</dbReference>
<keyword evidence="7 9" id="KW-0234">DNA repair</keyword>
<dbReference type="GO" id="GO:0032259">
    <property type="term" value="P:methylation"/>
    <property type="evidence" value="ECO:0007669"/>
    <property type="project" value="UniProtKB-KW"/>
</dbReference>
<dbReference type="NCBIfam" id="TIGR00589">
    <property type="entry name" value="ogt"/>
    <property type="match status" value="1"/>
</dbReference>
<evidence type="ECO:0000313" key="13">
    <source>
        <dbReference type="Proteomes" id="UP000568839"/>
    </source>
</evidence>
<evidence type="ECO:0000256" key="3">
    <source>
        <dbReference type="ARBA" id="ARBA00022490"/>
    </source>
</evidence>
<comment type="caution">
    <text evidence="12">The sequence shown here is derived from an EMBL/GenBank/DDBJ whole genome shotgun (WGS) entry which is preliminary data.</text>
</comment>
<gene>
    <name evidence="12" type="ORF">HNR44_001536</name>
</gene>
<keyword evidence="3 9" id="KW-0963">Cytoplasm</keyword>
<dbReference type="CDD" id="cd06445">
    <property type="entry name" value="ATase"/>
    <property type="match status" value="1"/>
</dbReference>
<dbReference type="EMBL" id="JACHHJ010000001">
    <property type="protein sequence ID" value="MBB6449587.1"/>
    <property type="molecule type" value="Genomic_DNA"/>
</dbReference>